<dbReference type="HOGENOM" id="CLU_049311_4_1_0"/>
<dbReference type="eggNOG" id="COG2120">
    <property type="taxonomic scope" value="Bacteria"/>
</dbReference>
<accession>A0A081BWG8</accession>
<protein>
    <submittedName>
        <fullName evidence="1">LmbE family protein</fullName>
    </submittedName>
</protein>
<gene>
    <name evidence="1" type="ORF">U27_03636</name>
</gene>
<proteinExistence type="predicted"/>
<dbReference type="Proteomes" id="UP000030661">
    <property type="component" value="Unassembled WGS sequence"/>
</dbReference>
<evidence type="ECO:0000313" key="2">
    <source>
        <dbReference type="Proteomes" id="UP000030661"/>
    </source>
</evidence>
<dbReference type="PANTHER" id="PTHR12993:SF11">
    <property type="entry name" value="N-ACETYLGLUCOSAMINYL-PHOSPHATIDYLINOSITOL DE-N-ACETYLASE"/>
    <property type="match status" value="1"/>
</dbReference>
<dbReference type="Gene3D" id="3.40.50.10320">
    <property type="entry name" value="LmbE-like"/>
    <property type="match status" value="1"/>
</dbReference>
<sequence>MQALVEFPIKRSYHDAPVLVAVFAHPDDETFSAGGVLAGHALAGWSVKLVCATAGERATNGRGALSDHEFKTLRLHELTMAIEALGVDALFLLDWGDGDIPQRNDQESVAELLKIMKQTAPVVVITFGPDGISGHPDHVALHRLTTEAFRQYARSAHPNDISPQLYYVTASAAIPLCCKDRENTPASLPPTVRMDIQAGWERKRAAMEAYVSQQHILQSLQNNPPGWQSREELFHRAYPPVIEENKKNA</sequence>
<name>A0A081BWG8_VECG1</name>
<dbReference type="Pfam" id="PF02585">
    <property type="entry name" value="PIG-L"/>
    <property type="match status" value="1"/>
</dbReference>
<dbReference type="AlphaFoldDB" id="A0A081BWG8"/>
<dbReference type="EMBL" id="DF820465">
    <property type="protein sequence ID" value="GAK56673.1"/>
    <property type="molecule type" value="Genomic_DNA"/>
</dbReference>
<dbReference type="GO" id="GO:0016811">
    <property type="term" value="F:hydrolase activity, acting on carbon-nitrogen (but not peptide) bonds, in linear amides"/>
    <property type="evidence" value="ECO:0007669"/>
    <property type="project" value="TreeGrafter"/>
</dbReference>
<evidence type="ECO:0000313" key="1">
    <source>
        <dbReference type="EMBL" id="GAK56673.1"/>
    </source>
</evidence>
<dbReference type="STRING" id="1499967.U27_03636"/>
<reference evidence="1" key="1">
    <citation type="journal article" date="2015" name="PeerJ">
        <title>First genomic representation of candidate bacterial phylum KSB3 points to enhanced environmental sensing as a trigger of wastewater bulking.</title>
        <authorList>
            <person name="Sekiguchi Y."/>
            <person name="Ohashi A."/>
            <person name="Parks D.H."/>
            <person name="Yamauchi T."/>
            <person name="Tyson G.W."/>
            <person name="Hugenholtz P."/>
        </authorList>
    </citation>
    <scope>NUCLEOTIDE SEQUENCE [LARGE SCALE GENOMIC DNA]</scope>
</reference>
<organism evidence="1">
    <name type="scientific">Vecturithrix granuli</name>
    <dbReference type="NCBI Taxonomy" id="1499967"/>
    <lineage>
        <taxon>Bacteria</taxon>
        <taxon>Candidatus Moduliflexota</taxon>
        <taxon>Candidatus Vecturitrichia</taxon>
        <taxon>Candidatus Vecturitrichales</taxon>
        <taxon>Candidatus Vecturitrichaceae</taxon>
        <taxon>Candidatus Vecturithrix</taxon>
    </lineage>
</organism>
<dbReference type="PANTHER" id="PTHR12993">
    <property type="entry name" value="N-ACETYLGLUCOSAMINYL-PHOSPHATIDYLINOSITOL DE-N-ACETYLASE-RELATED"/>
    <property type="match status" value="1"/>
</dbReference>
<dbReference type="SUPFAM" id="SSF102588">
    <property type="entry name" value="LmbE-like"/>
    <property type="match status" value="1"/>
</dbReference>
<dbReference type="InterPro" id="IPR024078">
    <property type="entry name" value="LmbE-like_dom_sf"/>
</dbReference>
<dbReference type="InterPro" id="IPR003737">
    <property type="entry name" value="GlcNAc_PI_deacetylase-related"/>
</dbReference>
<keyword evidence="2" id="KW-1185">Reference proteome</keyword>